<gene>
    <name evidence="4" type="ORF">HNO84_01340</name>
</gene>
<keyword evidence="1" id="KW-1133">Transmembrane helix</keyword>
<sequence>MKKFFAGALLAVSLLAGGAATAAAATTTTAITFNNSISANIGNTLTSSGTFTDNYTFTYSSAFDVSSAIISISSGSGSGLDISSFTLTNTTTGQVYTGTSSTASLLQTYTITAGNLSSGNYVLTVSGSSSGLGGSYGGNINVAAVPEASTTAMMLAGLVVVGLMAALRRRGMRKTADSSAPGLAGFAAG</sequence>
<evidence type="ECO:0000259" key="3">
    <source>
        <dbReference type="Pfam" id="PF07589"/>
    </source>
</evidence>
<reference evidence="4 5" key="1">
    <citation type="journal article" date="2020" name="Front. Plant Sci.">
        <title>Isolation of Rhizosphere Bacteria That Improve Quality and Water Stress Tolerance in Greenhouse Ornamentals.</title>
        <authorList>
            <person name="Nordstedt N.P."/>
            <person name="Jones M.L."/>
        </authorList>
    </citation>
    <scope>NUCLEOTIDE SEQUENCE [LARGE SCALE GENOMIC DNA]</scope>
    <source>
        <strain evidence="4 5">C6C2</strain>
    </source>
</reference>
<keyword evidence="1" id="KW-0812">Transmembrane</keyword>
<protein>
    <submittedName>
        <fullName evidence="4">PEP-CTERM sorting domain-containing protein</fullName>
    </submittedName>
</protein>
<evidence type="ECO:0000256" key="2">
    <source>
        <dbReference type="SAM" id="SignalP"/>
    </source>
</evidence>
<feature type="chain" id="PRO_5047386901" evidence="2">
    <location>
        <begin position="25"/>
        <end position="189"/>
    </location>
</feature>
<keyword evidence="2" id="KW-0732">Signal</keyword>
<evidence type="ECO:0000313" key="4">
    <source>
        <dbReference type="EMBL" id="NUU00228.1"/>
    </source>
</evidence>
<keyword evidence="1" id="KW-0472">Membrane</keyword>
<accession>A0ABX2LSM8</accession>
<organism evidence="4 5">
    <name type="scientific">Herbaspirillum robiniae</name>
    <dbReference type="NCBI Taxonomy" id="2014887"/>
    <lineage>
        <taxon>Bacteria</taxon>
        <taxon>Pseudomonadati</taxon>
        <taxon>Pseudomonadota</taxon>
        <taxon>Betaproteobacteria</taxon>
        <taxon>Burkholderiales</taxon>
        <taxon>Oxalobacteraceae</taxon>
        <taxon>Herbaspirillum</taxon>
    </lineage>
</organism>
<comment type="caution">
    <text evidence="4">The sequence shown here is derived from an EMBL/GenBank/DDBJ whole genome shotgun (WGS) entry which is preliminary data.</text>
</comment>
<keyword evidence="5" id="KW-1185">Reference proteome</keyword>
<dbReference type="RefSeq" id="WP_079215282.1">
    <property type="nucleotide sequence ID" value="NZ_CP018845.1"/>
</dbReference>
<dbReference type="InterPro" id="IPR013424">
    <property type="entry name" value="Ice-binding_C"/>
</dbReference>
<evidence type="ECO:0000256" key="1">
    <source>
        <dbReference type="SAM" id="Phobius"/>
    </source>
</evidence>
<feature type="domain" description="Ice-binding protein C-terminal" evidence="3">
    <location>
        <begin position="144"/>
        <end position="170"/>
    </location>
</feature>
<dbReference type="Pfam" id="PF07589">
    <property type="entry name" value="PEP-CTERM"/>
    <property type="match status" value="1"/>
</dbReference>
<dbReference type="NCBIfam" id="NF038126">
    <property type="entry name" value="PEP_CTERM_FxDxF"/>
    <property type="match status" value="1"/>
</dbReference>
<dbReference type="EMBL" id="JABFMT010000001">
    <property type="protein sequence ID" value="NUU00228.1"/>
    <property type="molecule type" value="Genomic_DNA"/>
</dbReference>
<feature type="transmembrane region" description="Helical" evidence="1">
    <location>
        <begin position="148"/>
        <end position="167"/>
    </location>
</feature>
<feature type="signal peptide" evidence="2">
    <location>
        <begin position="1"/>
        <end position="24"/>
    </location>
</feature>
<dbReference type="Proteomes" id="UP000536746">
    <property type="component" value="Unassembled WGS sequence"/>
</dbReference>
<proteinExistence type="predicted"/>
<name>A0ABX2LSM8_9BURK</name>
<evidence type="ECO:0000313" key="5">
    <source>
        <dbReference type="Proteomes" id="UP000536746"/>
    </source>
</evidence>